<dbReference type="InterPro" id="IPR054828">
    <property type="entry name" value="Vit_B12_bind_prot"/>
</dbReference>
<dbReference type="Proteomes" id="UP000006049">
    <property type="component" value="Chromosome"/>
</dbReference>
<dbReference type="Pfam" id="PF01497">
    <property type="entry name" value="Peripla_BP_2"/>
    <property type="match status" value="1"/>
</dbReference>
<dbReference type="InterPro" id="IPR002491">
    <property type="entry name" value="ABC_transptr_periplasmic_BD"/>
</dbReference>
<evidence type="ECO:0000313" key="3">
    <source>
        <dbReference type="EMBL" id="AFL79913.1"/>
    </source>
</evidence>
<proteinExistence type="predicted"/>
<dbReference type="InterPro" id="IPR050902">
    <property type="entry name" value="ABC_Transporter_SBP"/>
</dbReference>
<dbReference type="NCBIfam" id="NF038402">
    <property type="entry name" value="TroA_like"/>
    <property type="match status" value="1"/>
</dbReference>
<dbReference type="RefSeq" id="WP_014781171.1">
    <property type="nucleotide sequence ID" value="NC_018013.1"/>
</dbReference>
<dbReference type="Gene3D" id="3.40.50.1980">
    <property type="entry name" value="Nitrogenase molybdenum iron protein domain"/>
    <property type="match status" value="2"/>
</dbReference>
<reference evidence="3 4" key="1">
    <citation type="submission" date="2012-06" db="EMBL/GenBank/DDBJ databases">
        <title>The complete genome of Aequorivita sublithincola DSM 14238.</title>
        <authorList>
            <consortium name="US DOE Joint Genome Institute (JGI-PGF)"/>
            <person name="Lucas S."/>
            <person name="Copeland A."/>
            <person name="Lapidus A."/>
            <person name="Goodwin L."/>
            <person name="Pitluck S."/>
            <person name="Peters L."/>
            <person name="Munk A.C.C."/>
            <person name="Kyrpides N."/>
            <person name="Mavromatis K."/>
            <person name="Pagani I."/>
            <person name="Ivanova N."/>
            <person name="Ovchinnikova G."/>
            <person name="Zeytun A."/>
            <person name="Detter J.C."/>
            <person name="Han C."/>
            <person name="Land M."/>
            <person name="Hauser L."/>
            <person name="Markowitz V."/>
            <person name="Cheng J.-F."/>
            <person name="Hugenholtz P."/>
            <person name="Woyke T."/>
            <person name="Wu D."/>
            <person name="Tindall B."/>
            <person name="Faehnrich R."/>
            <person name="Brambilla E."/>
            <person name="Klenk H.-P."/>
            <person name="Eisen J.A."/>
        </authorList>
    </citation>
    <scope>NUCLEOTIDE SEQUENCE [LARGE SCALE GENOMIC DNA]</scope>
    <source>
        <strain evidence="4">DSM 14238 / LMG 21431 / ACAM 643 / 9-3</strain>
    </source>
</reference>
<dbReference type="KEGG" id="asl:Aeqsu_0400"/>
<feature type="domain" description="Fe/B12 periplasmic-binding" evidence="2">
    <location>
        <begin position="19"/>
        <end position="257"/>
    </location>
</feature>
<dbReference type="eggNOG" id="COG0614">
    <property type="taxonomic scope" value="Bacteria"/>
</dbReference>
<dbReference type="PANTHER" id="PTHR30535:SF35">
    <property type="entry name" value="PERIPLASMIC BINDING PROTEIN"/>
    <property type="match status" value="1"/>
</dbReference>
<dbReference type="AlphaFoldDB" id="I3YSE5"/>
<keyword evidence="1" id="KW-0732">Signal</keyword>
<dbReference type="EMBL" id="CP003280">
    <property type="protein sequence ID" value="AFL79913.1"/>
    <property type="molecule type" value="Genomic_DNA"/>
</dbReference>
<keyword evidence="4" id="KW-1185">Reference proteome</keyword>
<dbReference type="PANTHER" id="PTHR30535">
    <property type="entry name" value="VITAMIN B12-BINDING PROTEIN"/>
    <property type="match status" value="1"/>
</dbReference>
<name>I3YSE5_AEQSU</name>
<dbReference type="PROSITE" id="PS50983">
    <property type="entry name" value="FE_B12_PBP"/>
    <property type="match status" value="1"/>
</dbReference>
<organism evidence="3 4">
    <name type="scientific">Aequorivita sublithincola (strain DSM 14238 / LMG 21431 / ACAM 643 / 9-3)</name>
    <dbReference type="NCBI Taxonomy" id="746697"/>
    <lineage>
        <taxon>Bacteria</taxon>
        <taxon>Pseudomonadati</taxon>
        <taxon>Bacteroidota</taxon>
        <taxon>Flavobacteriia</taxon>
        <taxon>Flavobacteriales</taxon>
        <taxon>Flavobacteriaceae</taxon>
        <taxon>Aequorivita</taxon>
    </lineage>
</organism>
<protein>
    <submittedName>
        <fullName evidence="3">ABC-type Fe3+-hydroxamate transport system, periplasmic component</fullName>
    </submittedName>
</protein>
<evidence type="ECO:0000256" key="1">
    <source>
        <dbReference type="ARBA" id="ARBA00022729"/>
    </source>
</evidence>
<evidence type="ECO:0000313" key="4">
    <source>
        <dbReference type="Proteomes" id="UP000006049"/>
    </source>
</evidence>
<accession>I3YSE5</accession>
<sequence>MEFIDQLNRKINLTKIPSRIVSLVPSQTELLVDLGLRDSIVGITKFCINPTDLRKEKTIVGGTKKVNFNKIRALNPDFIVCNKEENTEEMVLQLEEIAPVWVSDISTIPDCLEMIEKLGIIFEITEKASQIISKIHLELADFKMYMNDFPSKRVLYLIWKSPFMAAGKDTFIDSLLTLNNFENFISEENSRYPEVNWEDLKSVEVVLLSSEPYPFKEEHISEIRNKIDVEVKLVDGEYFSWYGTRLINAFDYFKTIH</sequence>
<evidence type="ECO:0000259" key="2">
    <source>
        <dbReference type="PROSITE" id="PS50983"/>
    </source>
</evidence>
<dbReference type="HOGENOM" id="CLU_038034_2_7_10"/>
<dbReference type="SUPFAM" id="SSF53807">
    <property type="entry name" value="Helical backbone' metal receptor"/>
    <property type="match status" value="1"/>
</dbReference>
<dbReference type="STRING" id="746697.Aeqsu_0400"/>
<gene>
    <name evidence="3" type="ordered locus">Aeqsu_0400</name>
</gene>
<dbReference type="OrthoDB" id="9816357at2"/>